<proteinExistence type="predicted"/>
<evidence type="ECO:0000313" key="2">
    <source>
        <dbReference type="EMBL" id="RHZ84901.1"/>
    </source>
</evidence>
<dbReference type="Proteomes" id="UP000266861">
    <property type="component" value="Unassembled WGS sequence"/>
</dbReference>
<evidence type="ECO:0008006" key="4">
    <source>
        <dbReference type="Google" id="ProtNLM"/>
    </source>
</evidence>
<reference evidence="2 3" key="1">
    <citation type="submission" date="2018-08" db="EMBL/GenBank/DDBJ databases">
        <title>Genome and evolution of the arbuscular mycorrhizal fungus Diversispora epigaea (formerly Glomus versiforme) and its bacterial endosymbionts.</title>
        <authorList>
            <person name="Sun X."/>
            <person name="Fei Z."/>
            <person name="Harrison M."/>
        </authorList>
    </citation>
    <scope>NUCLEOTIDE SEQUENCE [LARGE SCALE GENOMIC DNA]</scope>
    <source>
        <strain evidence="2 3">IT104</strain>
    </source>
</reference>
<dbReference type="AlphaFoldDB" id="A0A397JA55"/>
<evidence type="ECO:0000313" key="3">
    <source>
        <dbReference type="Proteomes" id="UP000266861"/>
    </source>
</evidence>
<organism evidence="2 3">
    <name type="scientific">Diversispora epigaea</name>
    <dbReference type="NCBI Taxonomy" id="1348612"/>
    <lineage>
        <taxon>Eukaryota</taxon>
        <taxon>Fungi</taxon>
        <taxon>Fungi incertae sedis</taxon>
        <taxon>Mucoromycota</taxon>
        <taxon>Glomeromycotina</taxon>
        <taxon>Glomeromycetes</taxon>
        <taxon>Diversisporales</taxon>
        <taxon>Diversisporaceae</taxon>
        <taxon>Diversispora</taxon>
    </lineage>
</organism>
<protein>
    <recommendedName>
        <fullName evidence="4">DNA primase/nucleoside triphosphatase C-terminal domain-containing protein</fullName>
    </recommendedName>
</protein>
<comment type="caution">
    <text evidence="2">The sequence shown here is derived from an EMBL/GenBank/DDBJ whole genome shotgun (WGS) entry which is preliminary data.</text>
</comment>
<accession>A0A397JA55</accession>
<keyword evidence="1" id="KW-0175">Coiled coil</keyword>
<evidence type="ECO:0000256" key="1">
    <source>
        <dbReference type="SAM" id="Coils"/>
    </source>
</evidence>
<feature type="coiled-coil region" evidence="1">
    <location>
        <begin position="116"/>
        <end position="170"/>
    </location>
</feature>
<sequence length="391" mass="45958">MTGIYLCQYLSNEGKVCGRPCYRQEGCAIHWKRRQRVPCLECGKQTASEYSLCNLHAEKCHVKAHYHRKKLEKMAQKSENMYQRYKEVIKKEIKRARTFKEVYPVLTQVPTNNLLYPNMQSEIDLLERQISSLQTELVYKKRIVNMQVEMNLLKMRITELETENTKLKNIVIIEKQNEITDTNKEYYISDSTNQQLSSVYPSYIQFIINHISSWPENSINKANSKNLYQEYLTWCEINNKEPLDNNILGKKFAQIGIDRSQVRIGGKREWHHILDRSKIMNKIHELFDRQTRDKTNSSHNLTRLSPYNGNQSGTMGRYMKIYMMTIANFCRQATITLHNLTRLLPYNGNRSKALSPHTNITIKSGFLKELEYAVEGSHTARHNLNREVSYT</sequence>
<name>A0A397JA55_9GLOM</name>
<dbReference type="EMBL" id="PQFF01000070">
    <property type="protein sequence ID" value="RHZ84901.1"/>
    <property type="molecule type" value="Genomic_DNA"/>
</dbReference>
<keyword evidence="3" id="KW-1185">Reference proteome</keyword>
<gene>
    <name evidence="2" type="ORF">Glove_74g145</name>
</gene>